<evidence type="ECO:0000256" key="1">
    <source>
        <dbReference type="ARBA" id="ARBA00001974"/>
    </source>
</evidence>
<name>A0A1A9I205_9BACT</name>
<evidence type="ECO:0000313" key="8">
    <source>
        <dbReference type="EMBL" id="ANH81687.1"/>
    </source>
</evidence>
<protein>
    <recommendedName>
        <fullName evidence="10">Alcaligin biosynthesis protein</fullName>
    </recommendedName>
</protein>
<dbReference type="OrthoDB" id="7527071at2"/>
<evidence type="ECO:0000256" key="4">
    <source>
        <dbReference type="ARBA" id="ARBA00022630"/>
    </source>
</evidence>
<dbReference type="InterPro" id="IPR036188">
    <property type="entry name" value="FAD/NAD-bd_sf"/>
</dbReference>
<dbReference type="RefSeq" id="WP_067756474.1">
    <property type="nucleotide sequence ID" value="NZ_CP015772.1"/>
</dbReference>
<dbReference type="InterPro" id="IPR025700">
    <property type="entry name" value="Lys/Orn_oxygenase"/>
</dbReference>
<keyword evidence="9" id="KW-1185">Reference proteome</keyword>
<dbReference type="Gene3D" id="3.50.50.60">
    <property type="entry name" value="FAD/NAD(P)-binding domain"/>
    <property type="match status" value="1"/>
</dbReference>
<evidence type="ECO:0000313" key="9">
    <source>
        <dbReference type="Proteomes" id="UP000077667"/>
    </source>
</evidence>
<dbReference type="GO" id="GO:0016491">
    <property type="term" value="F:oxidoreductase activity"/>
    <property type="evidence" value="ECO:0007669"/>
    <property type="project" value="UniProtKB-KW"/>
</dbReference>
<evidence type="ECO:0008006" key="10">
    <source>
        <dbReference type="Google" id="ProtNLM"/>
    </source>
</evidence>
<organism evidence="8 9">
    <name type="scientific">Niabella ginsenosidivorans</name>
    <dbReference type="NCBI Taxonomy" id="1176587"/>
    <lineage>
        <taxon>Bacteria</taxon>
        <taxon>Pseudomonadati</taxon>
        <taxon>Bacteroidota</taxon>
        <taxon>Chitinophagia</taxon>
        <taxon>Chitinophagales</taxon>
        <taxon>Chitinophagaceae</taxon>
        <taxon>Niabella</taxon>
    </lineage>
</organism>
<sequence length="430" mass="49165">MHTIKVFDLIGIGIGPFNLSLATLLQDHPGIEYLFLEQKESFNWHPGLLLSWVRLQVPYFADLITLANPQSPYTYINYLHTQKRLFRFSAHENIFPLRTEYNQYCRWVAKQLPGLLFSHRCEQITYNANAGYYTVQFGNPVTKENGTFHAKQLVIGIGTQPYIPESVQIAKHSNIIHSSDYLLHKHALLANGSITLIGSGQSAAEIFYDLLQYENLLHDLNWCTRSRQIAPMDYSRFALEMASPDYVDYFFNLPEKAKAEILASQAYLYKGINRQLIEQIHDQLYIMDAQGGSFKLNIFTSLELTALQPAGKTLHLCFRHRDTGKSFTQTTGSVILATGYHYKIPSFLKSISNRINWNANGWFNVQKQYAVDNDQTIFVQNADLNSHGFNAADLGLGVHRNMVIINSLLKQDYYTIEQNTSFQKFGLPVL</sequence>
<gene>
    <name evidence="8" type="ORF">A8C56_12455</name>
</gene>
<dbReference type="AlphaFoldDB" id="A0A1A9I205"/>
<keyword evidence="5" id="KW-0274">FAD</keyword>
<accession>A0A1A9I205</accession>
<dbReference type="SUPFAM" id="SSF51905">
    <property type="entry name" value="FAD/NAD(P)-binding domain"/>
    <property type="match status" value="1"/>
</dbReference>
<keyword evidence="4" id="KW-0285">Flavoprotein</keyword>
<dbReference type="STRING" id="1176587.A8C56_12455"/>
<reference evidence="8 9" key="1">
    <citation type="submission" date="2016-05" db="EMBL/GenBank/DDBJ databases">
        <title>Niabella ginsenosidivorans BS26 whole genome sequencing.</title>
        <authorList>
            <person name="Im W.T."/>
            <person name="Siddiqi M.Z."/>
        </authorList>
    </citation>
    <scope>NUCLEOTIDE SEQUENCE [LARGE SCALE GENOMIC DNA]</scope>
    <source>
        <strain evidence="8 9">BS26</strain>
    </source>
</reference>
<comment type="pathway">
    <text evidence="2">Siderophore biosynthesis.</text>
</comment>
<evidence type="ECO:0000256" key="2">
    <source>
        <dbReference type="ARBA" id="ARBA00004924"/>
    </source>
</evidence>
<dbReference type="PANTHER" id="PTHR42802">
    <property type="entry name" value="MONOOXYGENASE"/>
    <property type="match status" value="1"/>
</dbReference>
<dbReference type="PANTHER" id="PTHR42802:SF1">
    <property type="entry name" value="L-ORNITHINE N(5)-MONOOXYGENASE"/>
    <property type="match status" value="1"/>
</dbReference>
<comment type="similarity">
    <text evidence="3">Belongs to the lysine N(6)-hydroxylase/L-ornithine N(5)-oxygenase family.</text>
</comment>
<dbReference type="Proteomes" id="UP000077667">
    <property type="component" value="Chromosome"/>
</dbReference>
<proteinExistence type="inferred from homology"/>
<dbReference type="KEGG" id="nia:A8C56_12455"/>
<keyword evidence="6" id="KW-0521">NADP</keyword>
<evidence type="ECO:0000256" key="5">
    <source>
        <dbReference type="ARBA" id="ARBA00022827"/>
    </source>
</evidence>
<dbReference type="Pfam" id="PF13434">
    <property type="entry name" value="Lys_Orn_oxgnase"/>
    <property type="match status" value="1"/>
</dbReference>
<evidence type="ECO:0000256" key="7">
    <source>
        <dbReference type="ARBA" id="ARBA00023002"/>
    </source>
</evidence>
<dbReference type="EMBL" id="CP015772">
    <property type="protein sequence ID" value="ANH81687.1"/>
    <property type="molecule type" value="Genomic_DNA"/>
</dbReference>
<evidence type="ECO:0000256" key="6">
    <source>
        <dbReference type="ARBA" id="ARBA00022857"/>
    </source>
</evidence>
<keyword evidence="7" id="KW-0560">Oxidoreductase</keyword>
<comment type="cofactor">
    <cofactor evidence="1">
        <name>FAD</name>
        <dbReference type="ChEBI" id="CHEBI:57692"/>
    </cofactor>
</comment>
<evidence type="ECO:0000256" key="3">
    <source>
        <dbReference type="ARBA" id="ARBA00007588"/>
    </source>
</evidence>